<comment type="function">
    <text evidence="1">VSG forms a coat on the surface of the parasite. The trypanosome evades the immune response of the host by expressing a series of antigenically distinct VSGs from an estimated 1000 VSG genes.</text>
</comment>
<feature type="transmembrane region" description="Helical" evidence="9">
    <location>
        <begin position="485"/>
        <end position="502"/>
    </location>
</feature>
<keyword evidence="7" id="KW-0325">Glycoprotein</keyword>
<dbReference type="AlphaFoldDB" id="A0A1J0R5V7"/>
<evidence type="ECO:0000256" key="4">
    <source>
        <dbReference type="ARBA" id="ARBA00022622"/>
    </source>
</evidence>
<organism evidence="13">
    <name type="scientific">Trypanosoma brucei</name>
    <dbReference type="NCBI Taxonomy" id="5691"/>
    <lineage>
        <taxon>Eukaryota</taxon>
        <taxon>Discoba</taxon>
        <taxon>Euglenozoa</taxon>
        <taxon>Kinetoplastea</taxon>
        <taxon>Metakinetoplastina</taxon>
        <taxon>Trypanosomatida</taxon>
        <taxon>Trypanosomatidae</taxon>
        <taxon>Trypanosoma</taxon>
    </lineage>
</organism>
<evidence type="ECO:0000256" key="1">
    <source>
        <dbReference type="ARBA" id="ARBA00002523"/>
    </source>
</evidence>
<keyword evidence="5 10" id="KW-0732">Signal</keyword>
<sequence length="524" mass="55564">MQVKLSGSWLAAATAATLAVTLLCGVRQGAPAANDNAKPFNLMCGILQILTAEPSLPTTEPTENIADDIRQMLQLNLTTAEDSMFDRNFELGEEDSKNNGEYKNNRAAWQEAKKLITKGDHKIEGVNLQRPGPSHARAVANQVINRTLKVAMGLKSQLKEMPTPADIKKELAKILYGETGVEDSAGTSTYGANGNTVCGGGSAASSGAGKTFMSDLVCLCAQSGGNSPDCTGTALSNVVYDTTGNAAQAAGVLKTQCPSTADHKTSGENLRTAKAMFFAALKASATGTATNKNLLGKGNEATCDGQANGNCVLYKPTSDQGTLEIAWLNRLDGVIQKFETATNNAATNNKIAAQIGALKAAAIGEYLKALAGDAKVIGPAAEKSGQVENSKAKGVECVEAKSSEEKCKTLKNKGCTFNAAKKTCELREDVKAELEKENQAGTDGKDKKTDSKCTGKEQKDCEKENGCKWEGETCKDSSILVNKQFALSVVSAAFIALLFYFYSTLRIYAQFNQIYKICCFESFC</sequence>
<evidence type="ECO:0000256" key="2">
    <source>
        <dbReference type="ARBA" id="ARBA00004609"/>
    </source>
</evidence>
<dbReference type="GO" id="GO:0005886">
    <property type="term" value="C:plasma membrane"/>
    <property type="evidence" value="ECO:0007669"/>
    <property type="project" value="UniProtKB-SubCell"/>
</dbReference>
<dbReference type="VEuPathDB" id="TriTrypDB:Tb1125.11.17720"/>
<dbReference type="VEuPathDB" id="TriTrypDB:Tb927.11.20190"/>
<evidence type="ECO:0000256" key="9">
    <source>
        <dbReference type="SAM" id="Phobius"/>
    </source>
</evidence>
<comment type="subcellular location">
    <subcellularLocation>
        <location evidence="2">Cell membrane</location>
        <topology evidence="2">Lipid-anchor</topology>
        <topology evidence="2">GPI-anchor</topology>
    </subcellularLocation>
</comment>
<evidence type="ECO:0000313" key="13">
    <source>
        <dbReference type="EMBL" id="APD73231.1"/>
    </source>
</evidence>
<feature type="domain" description="Trypanosome variant surface glycoprotein C-terminal" evidence="11">
    <location>
        <begin position="399"/>
        <end position="498"/>
    </location>
</feature>
<dbReference type="Pfam" id="PF13206">
    <property type="entry name" value="VSG_B"/>
    <property type="match status" value="1"/>
</dbReference>
<protein>
    <submittedName>
        <fullName evidence="13">Variant surface glycoprotein 1125.462</fullName>
    </submittedName>
</protein>
<evidence type="ECO:0000256" key="8">
    <source>
        <dbReference type="ARBA" id="ARBA00023288"/>
    </source>
</evidence>
<dbReference type="VEuPathDB" id="TriTrypDB:Tb427_000550600"/>
<keyword evidence="9" id="KW-1133">Transmembrane helix</keyword>
<feature type="domain" description="Trypanosome variant surface glycoprotein B-type N-terminal" evidence="12">
    <location>
        <begin position="20"/>
        <end position="355"/>
    </location>
</feature>
<evidence type="ECO:0000256" key="7">
    <source>
        <dbReference type="ARBA" id="ARBA00023180"/>
    </source>
</evidence>
<feature type="signal peptide" evidence="10">
    <location>
        <begin position="1"/>
        <end position="19"/>
    </location>
</feature>
<name>A0A1J0R5V7_9TRYP</name>
<evidence type="ECO:0000256" key="6">
    <source>
        <dbReference type="ARBA" id="ARBA00023136"/>
    </source>
</evidence>
<dbReference type="GO" id="GO:0098552">
    <property type="term" value="C:side of membrane"/>
    <property type="evidence" value="ECO:0007669"/>
    <property type="project" value="UniProtKB-KW"/>
</dbReference>
<keyword evidence="9" id="KW-0812">Transmembrane</keyword>
<evidence type="ECO:0000259" key="11">
    <source>
        <dbReference type="Pfam" id="PF10659"/>
    </source>
</evidence>
<keyword evidence="8" id="KW-0449">Lipoprotein</keyword>
<dbReference type="InterPro" id="IPR019609">
    <property type="entry name" value="Variant_surf_glycoprt_trypan_C"/>
</dbReference>
<dbReference type="Gene3D" id="3.30.1680.40">
    <property type="match status" value="1"/>
</dbReference>
<dbReference type="InterPro" id="IPR025932">
    <property type="entry name" value="Trypano_VSG_B_N_dom"/>
</dbReference>
<evidence type="ECO:0000256" key="3">
    <source>
        <dbReference type="ARBA" id="ARBA00022475"/>
    </source>
</evidence>
<keyword evidence="3" id="KW-1003">Cell membrane</keyword>
<proteinExistence type="predicted"/>
<keyword evidence="6 9" id="KW-0472">Membrane</keyword>
<feature type="chain" id="PRO_5013062916" evidence="10">
    <location>
        <begin position="20"/>
        <end position="524"/>
    </location>
</feature>
<evidence type="ECO:0000256" key="10">
    <source>
        <dbReference type="SAM" id="SignalP"/>
    </source>
</evidence>
<evidence type="ECO:0000259" key="12">
    <source>
        <dbReference type="Pfam" id="PF13206"/>
    </source>
</evidence>
<dbReference type="EMBL" id="KX699275">
    <property type="protein sequence ID" value="APD73231.1"/>
    <property type="molecule type" value="Genomic_DNA"/>
</dbReference>
<reference evidence="13" key="1">
    <citation type="submission" date="2016-08" db="EMBL/GenBank/DDBJ databases">
        <title>VSG repertoire of Trypanosoma brucei EATRO 1125.</title>
        <authorList>
            <person name="Cross G.A."/>
        </authorList>
    </citation>
    <scope>NUCLEOTIDE SEQUENCE</scope>
    <source>
        <strain evidence="13">EATRO 1125</strain>
    </source>
</reference>
<evidence type="ECO:0000256" key="5">
    <source>
        <dbReference type="ARBA" id="ARBA00022729"/>
    </source>
</evidence>
<dbReference type="Pfam" id="PF10659">
    <property type="entry name" value="Trypan_glycop_C"/>
    <property type="match status" value="1"/>
</dbReference>
<keyword evidence="4" id="KW-0336">GPI-anchor</keyword>
<accession>A0A1J0R5V7</accession>